<dbReference type="Proteomes" id="UP000249123">
    <property type="component" value="Unassembled WGS sequence"/>
</dbReference>
<dbReference type="PRINTS" id="PR00783">
    <property type="entry name" value="MINTRINSICP"/>
</dbReference>
<dbReference type="eggNOG" id="COG0580">
    <property type="taxonomic scope" value="Bacteria"/>
</dbReference>
<dbReference type="PANTHER" id="PTHR43829">
    <property type="entry name" value="AQUAPORIN OR AQUAGLYCEROPORIN RELATED"/>
    <property type="match status" value="1"/>
</dbReference>
<dbReference type="GO" id="GO:0015254">
    <property type="term" value="F:glycerol channel activity"/>
    <property type="evidence" value="ECO:0007669"/>
    <property type="project" value="TreeGrafter"/>
</dbReference>
<protein>
    <recommendedName>
        <fullName evidence="10">Major intrinsic protein</fullName>
    </recommendedName>
</protein>
<keyword evidence="4 7" id="KW-0812">Transmembrane</keyword>
<comment type="caution">
    <text evidence="8">The sequence shown here is derived from an EMBL/GenBank/DDBJ whole genome shotgun (WGS) entry which is preliminary data.</text>
</comment>
<reference evidence="8 9" key="1">
    <citation type="submission" date="2013-04" db="EMBL/GenBank/DDBJ databases">
        <title>Hyphomonas sp. T24B3 Genome Sequencing.</title>
        <authorList>
            <person name="Lai Q."/>
            <person name="Shao Z."/>
        </authorList>
    </citation>
    <scope>NUCLEOTIDE SEQUENCE [LARGE SCALE GENOMIC DNA]</scope>
    <source>
        <strain evidence="8 9">T24B3</strain>
    </source>
</reference>
<evidence type="ECO:0000256" key="2">
    <source>
        <dbReference type="ARBA" id="ARBA00006175"/>
    </source>
</evidence>
<dbReference type="PANTHER" id="PTHR43829:SF9">
    <property type="entry name" value="AQUAPORIN-9"/>
    <property type="match status" value="1"/>
</dbReference>
<evidence type="ECO:0008006" key="10">
    <source>
        <dbReference type="Google" id="ProtNLM"/>
    </source>
</evidence>
<name>A0A062TV89_9PROT</name>
<sequence length="140" mass="15300">MFKNIFVTRPFALHASERRGRILHGRAYKEARHQIDAGASLEPPLLMFSILRRLVAEALLLAIIIGSGIMGDRLSTGNRAIALLGNTLAIGAGLYVLITMFGLVSGAHFNPAVTLAFYLQREISWPLLALTYLDVQGRVA</sequence>
<organism evidence="8 9">
    <name type="scientific">Hyphomonas pacifica</name>
    <dbReference type="NCBI Taxonomy" id="1280941"/>
    <lineage>
        <taxon>Bacteria</taxon>
        <taxon>Pseudomonadati</taxon>
        <taxon>Pseudomonadota</taxon>
        <taxon>Alphaproteobacteria</taxon>
        <taxon>Hyphomonadales</taxon>
        <taxon>Hyphomonadaceae</taxon>
        <taxon>Hyphomonas</taxon>
    </lineage>
</organism>
<keyword evidence="5" id="KW-1133">Transmembrane helix</keyword>
<evidence type="ECO:0000313" key="9">
    <source>
        <dbReference type="Proteomes" id="UP000249123"/>
    </source>
</evidence>
<dbReference type="InterPro" id="IPR050363">
    <property type="entry name" value="MIP/Aquaporin"/>
</dbReference>
<accession>A0A328JU24</accession>
<dbReference type="SUPFAM" id="SSF81338">
    <property type="entry name" value="Aquaporin-like"/>
    <property type="match status" value="1"/>
</dbReference>
<evidence type="ECO:0000256" key="7">
    <source>
        <dbReference type="RuleBase" id="RU000477"/>
    </source>
</evidence>
<dbReference type="Pfam" id="PF00230">
    <property type="entry name" value="MIP"/>
    <property type="match status" value="1"/>
</dbReference>
<dbReference type="InterPro" id="IPR000425">
    <property type="entry name" value="MIP"/>
</dbReference>
<evidence type="ECO:0000256" key="5">
    <source>
        <dbReference type="ARBA" id="ARBA00022989"/>
    </source>
</evidence>
<dbReference type="EMBL" id="AWFB01000089">
    <property type="protein sequence ID" value="RAN30450.1"/>
    <property type="molecule type" value="Genomic_DNA"/>
</dbReference>
<evidence type="ECO:0000256" key="1">
    <source>
        <dbReference type="ARBA" id="ARBA00004141"/>
    </source>
</evidence>
<dbReference type="InterPro" id="IPR022357">
    <property type="entry name" value="MIP_CS"/>
</dbReference>
<gene>
    <name evidence="8" type="ORF">HY3_06440</name>
</gene>
<dbReference type="InterPro" id="IPR023271">
    <property type="entry name" value="Aquaporin-like"/>
</dbReference>
<dbReference type="PROSITE" id="PS00221">
    <property type="entry name" value="MIP"/>
    <property type="match status" value="1"/>
</dbReference>
<keyword evidence="6" id="KW-0472">Membrane</keyword>
<evidence type="ECO:0000256" key="4">
    <source>
        <dbReference type="ARBA" id="ARBA00022692"/>
    </source>
</evidence>
<keyword evidence="3 7" id="KW-0813">Transport</keyword>
<evidence type="ECO:0000313" key="8">
    <source>
        <dbReference type="EMBL" id="RAN30450.1"/>
    </source>
</evidence>
<dbReference type="AlphaFoldDB" id="A0A062TV89"/>
<evidence type="ECO:0000256" key="6">
    <source>
        <dbReference type="ARBA" id="ARBA00023136"/>
    </source>
</evidence>
<evidence type="ECO:0000256" key="3">
    <source>
        <dbReference type="ARBA" id="ARBA00022448"/>
    </source>
</evidence>
<accession>A0A062TV89</accession>
<dbReference type="Gene3D" id="1.20.1080.10">
    <property type="entry name" value="Glycerol uptake facilitator protein"/>
    <property type="match status" value="1"/>
</dbReference>
<comment type="subcellular location">
    <subcellularLocation>
        <location evidence="1">Membrane</location>
        <topology evidence="1">Multi-pass membrane protein</topology>
    </subcellularLocation>
</comment>
<proteinExistence type="inferred from homology"/>
<dbReference type="GO" id="GO:0005886">
    <property type="term" value="C:plasma membrane"/>
    <property type="evidence" value="ECO:0007669"/>
    <property type="project" value="TreeGrafter"/>
</dbReference>
<dbReference type="GO" id="GO:0015250">
    <property type="term" value="F:water channel activity"/>
    <property type="evidence" value="ECO:0007669"/>
    <property type="project" value="TreeGrafter"/>
</dbReference>
<keyword evidence="9" id="KW-1185">Reference proteome</keyword>
<comment type="similarity">
    <text evidence="2 7">Belongs to the MIP/aquaporin (TC 1.A.8) family.</text>
</comment>
<dbReference type="STRING" id="1280941.HY2_05465"/>